<dbReference type="Proteomes" id="UP001562425">
    <property type="component" value="Unassembled WGS sequence"/>
</dbReference>
<dbReference type="InterPro" id="IPR012934">
    <property type="entry name" value="Znf_AD"/>
</dbReference>
<keyword evidence="1" id="KW-0479">Metal-binding</keyword>
<dbReference type="InterPro" id="IPR007588">
    <property type="entry name" value="Znf_FLYWCH"/>
</dbReference>
<dbReference type="Gene3D" id="2.20.25.240">
    <property type="match status" value="1"/>
</dbReference>
<protein>
    <recommendedName>
        <fullName evidence="5">ZAD domain-containing protein</fullName>
    </recommendedName>
</protein>
<keyword evidence="2" id="KW-0863">Zinc-finger</keyword>
<dbReference type="GO" id="GO:0008270">
    <property type="term" value="F:zinc ion binding"/>
    <property type="evidence" value="ECO:0007669"/>
    <property type="project" value="UniProtKB-KW"/>
</dbReference>
<sequence>MEQRKRKLSQVQPAKKCSFGQPKSLRNSDQPCELCRGGVMAAFERNSFFGKEADHLRVLRICGGCNGILDKLYTFRKQALCSSKFLLNPSGDDDVRPRICRFCFVTGDGLVEMFDERGGALDLKLLEQMRDWLEVLLNPRDSVTKLCLSCIRSVKALAALGIGPATDIVYVKSVSSGSSKPKVSKKAQREKRDAREESDQRLLQLLQEPREGRNFTVRTADVDPRVQVVFEEYFFRLFKCHPDGTSAWRCVLNRLRNCAAEIGIDSGGTVATLKDKHHNHGTGTEKLLEYRQGKGRTRVDGVEQSFWLTYGVSGKSPYTRTLWLDGHRFYLMSIGRGGVTGSKWCCNRSWDTGCRVLLTVEGIFEEIKRCGTEHTHGPFPEAKIERYLQDCGVDLELPQEQVDTASVELNRSQNFTMKLTIDQKVQITVNGHDFQWEDEAASWCCVWREIRRCPVQIKLSPDGKEATLVDTNSEHNHPDEVVAIFWQKFGKNLISDEHENNDFYYRLFGKSEDQLNRRIDYQGYRYQLAQIADNGDSDWKCEKCEATVRVMGLFWIIDYRCLHSHAPLTLEQLDYDQDLLPYKSSNLTASIPQPPSTLLNLLSVDEPERNFQMHRHDNLMKILQDGYEYSYCCSKPSYSLWKCFYATIRGCGAILHVDNHGRIGTPAPTSTHNHSIELWDLYYHRLGEATIRNESTNAPTPFSFLIKPDFLRPLPHIIYQGHLFMMIFITELGERSKWRCVGPDCGVTANVTGLFEAIGVEGLPHCEEPLREEEKRGWIGRYGTPDEF</sequence>
<dbReference type="Pfam" id="PF04500">
    <property type="entry name" value="FLYWCH"/>
    <property type="match status" value="1"/>
</dbReference>
<evidence type="ECO:0000256" key="1">
    <source>
        <dbReference type="ARBA" id="ARBA00022723"/>
    </source>
</evidence>
<keyword evidence="3" id="KW-0862">Zinc</keyword>
<dbReference type="AlphaFoldDB" id="A0ABD1DV21"/>
<evidence type="ECO:0000256" key="3">
    <source>
        <dbReference type="ARBA" id="ARBA00022833"/>
    </source>
</evidence>
<gene>
    <name evidence="6" type="ORF">pipiens_019298</name>
</gene>
<evidence type="ECO:0000259" key="5">
    <source>
        <dbReference type="SMART" id="SM00868"/>
    </source>
</evidence>
<evidence type="ECO:0000313" key="7">
    <source>
        <dbReference type="Proteomes" id="UP001562425"/>
    </source>
</evidence>
<feature type="region of interest" description="Disordered" evidence="4">
    <location>
        <begin position="1"/>
        <end position="28"/>
    </location>
</feature>
<dbReference type="SMART" id="SM00868">
    <property type="entry name" value="zf-AD"/>
    <property type="match status" value="1"/>
</dbReference>
<name>A0ABD1DV21_CULPP</name>
<evidence type="ECO:0000313" key="6">
    <source>
        <dbReference type="EMBL" id="KAL1403585.1"/>
    </source>
</evidence>
<comment type="caution">
    <text evidence="6">The sequence shown here is derived from an EMBL/GenBank/DDBJ whole genome shotgun (WGS) entry which is preliminary data.</text>
</comment>
<proteinExistence type="predicted"/>
<keyword evidence="7" id="KW-1185">Reference proteome</keyword>
<feature type="region of interest" description="Disordered" evidence="4">
    <location>
        <begin position="176"/>
        <end position="199"/>
    </location>
</feature>
<feature type="domain" description="ZAD" evidence="5">
    <location>
        <begin position="31"/>
        <end position="89"/>
    </location>
</feature>
<reference evidence="6 7" key="1">
    <citation type="submission" date="2024-05" db="EMBL/GenBank/DDBJ databases">
        <title>Culex pipiens pipiens assembly and annotation.</title>
        <authorList>
            <person name="Alout H."/>
            <person name="Durand T."/>
        </authorList>
    </citation>
    <scope>NUCLEOTIDE SEQUENCE [LARGE SCALE GENOMIC DNA]</scope>
    <source>
        <strain evidence="6">HA-2024</strain>
        <tissue evidence="6">Whole body</tissue>
    </source>
</reference>
<evidence type="ECO:0000256" key="4">
    <source>
        <dbReference type="SAM" id="MobiDB-lite"/>
    </source>
</evidence>
<evidence type="ECO:0000256" key="2">
    <source>
        <dbReference type="ARBA" id="ARBA00022771"/>
    </source>
</evidence>
<accession>A0ABD1DV21</accession>
<organism evidence="6 7">
    <name type="scientific">Culex pipiens pipiens</name>
    <name type="common">Northern house mosquito</name>
    <dbReference type="NCBI Taxonomy" id="38569"/>
    <lineage>
        <taxon>Eukaryota</taxon>
        <taxon>Metazoa</taxon>
        <taxon>Ecdysozoa</taxon>
        <taxon>Arthropoda</taxon>
        <taxon>Hexapoda</taxon>
        <taxon>Insecta</taxon>
        <taxon>Pterygota</taxon>
        <taxon>Neoptera</taxon>
        <taxon>Endopterygota</taxon>
        <taxon>Diptera</taxon>
        <taxon>Nematocera</taxon>
        <taxon>Culicoidea</taxon>
        <taxon>Culicidae</taxon>
        <taxon>Culicinae</taxon>
        <taxon>Culicini</taxon>
        <taxon>Culex</taxon>
        <taxon>Culex</taxon>
    </lineage>
</organism>
<feature type="compositionally biased region" description="Basic and acidic residues" evidence="4">
    <location>
        <begin position="190"/>
        <end position="199"/>
    </location>
</feature>
<dbReference type="EMBL" id="JBEHCU010001346">
    <property type="protein sequence ID" value="KAL1403585.1"/>
    <property type="molecule type" value="Genomic_DNA"/>
</dbReference>